<sequence length="78" mass="8849">MRAELDKELAKFPWFKPFDVEIFGGKFDPDKLRFPENLLAKLPASPLKNAPASDIRDWTAIRAWASSLSSQFQSALPK</sequence>
<gene>
    <name evidence="1" type="ORF">SDC9_166760</name>
</gene>
<organism evidence="1">
    <name type="scientific">bioreactor metagenome</name>
    <dbReference type="NCBI Taxonomy" id="1076179"/>
    <lineage>
        <taxon>unclassified sequences</taxon>
        <taxon>metagenomes</taxon>
        <taxon>ecological metagenomes</taxon>
    </lineage>
</organism>
<comment type="caution">
    <text evidence="1">The sequence shown here is derived from an EMBL/GenBank/DDBJ whole genome shotgun (WGS) entry which is preliminary data.</text>
</comment>
<name>A0A645FXV6_9ZZZZ</name>
<dbReference type="AlphaFoldDB" id="A0A645FXV6"/>
<accession>A0A645FXV6</accession>
<dbReference type="EMBL" id="VSSQ01066936">
    <property type="protein sequence ID" value="MPN19391.1"/>
    <property type="molecule type" value="Genomic_DNA"/>
</dbReference>
<reference evidence="1" key="1">
    <citation type="submission" date="2019-08" db="EMBL/GenBank/DDBJ databases">
        <authorList>
            <person name="Kucharzyk K."/>
            <person name="Murdoch R.W."/>
            <person name="Higgins S."/>
            <person name="Loffler F."/>
        </authorList>
    </citation>
    <scope>NUCLEOTIDE SEQUENCE</scope>
</reference>
<proteinExistence type="predicted"/>
<evidence type="ECO:0000313" key="1">
    <source>
        <dbReference type="EMBL" id="MPN19391.1"/>
    </source>
</evidence>
<protein>
    <submittedName>
        <fullName evidence="1">Uncharacterized protein</fullName>
    </submittedName>
</protein>